<sequence>MFRAASWPRWRSCASTNEDRGWGGSPAIKAGDVVREHHVTLTTTRTLEVQEMAEVNGSAAAARGLPVDDLAQAQRLLARVAALARLVLNAVASRREYHDGRLHVDAADVADVLHAIACFGREARQLDWPPSMDWAHLWGTTALLDAEGMRWLEVHNSNPPECDLAAAEAALQLVVELSEGIAARLTGSAAVPDPAPREQASAGGEHQAPVPTAPREAAA</sequence>
<accession>A0A1J5RJ31</accession>
<proteinExistence type="predicted"/>
<comment type="caution">
    <text evidence="2">The sequence shown here is derived from an EMBL/GenBank/DDBJ whole genome shotgun (WGS) entry which is preliminary data.</text>
</comment>
<evidence type="ECO:0000256" key="1">
    <source>
        <dbReference type="SAM" id="MobiDB-lite"/>
    </source>
</evidence>
<evidence type="ECO:0000313" key="2">
    <source>
        <dbReference type="EMBL" id="OIQ88141.1"/>
    </source>
</evidence>
<dbReference type="AlphaFoldDB" id="A0A1J5RJ31"/>
<organism evidence="2">
    <name type="scientific">mine drainage metagenome</name>
    <dbReference type="NCBI Taxonomy" id="410659"/>
    <lineage>
        <taxon>unclassified sequences</taxon>
        <taxon>metagenomes</taxon>
        <taxon>ecological metagenomes</taxon>
    </lineage>
</organism>
<feature type="region of interest" description="Disordered" evidence="1">
    <location>
        <begin position="188"/>
        <end position="219"/>
    </location>
</feature>
<reference evidence="2" key="1">
    <citation type="submission" date="2016-10" db="EMBL/GenBank/DDBJ databases">
        <title>Sequence of Gallionella enrichment culture.</title>
        <authorList>
            <person name="Poehlein A."/>
            <person name="Muehling M."/>
            <person name="Daniel R."/>
        </authorList>
    </citation>
    <scope>NUCLEOTIDE SEQUENCE</scope>
</reference>
<dbReference type="EMBL" id="MLJW01000386">
    <property type="protein sequence ID" value="OIQ88141.1"/>
    <property type="molecule type" value="Genomic_DNA"/>
</dbReference>
<protein>
    <submittedName>
        <fullName evidence="2">Uncharacterized protein</fullName>
    </submittedName>
</protein>
<gene>
    <name evidence="2" type="ORF">GALL_299900</name>
</gene>
<name>A0A1J5RJ31_9ZZZZ</name>